<dbReference type="InterPro" id="IPR011527">
    <property type="entry name" value="ABC1_TM_dom"/>
</dbReference>
<evidence type="ECO:0000256" key="6">
    <source>
        <dbReference type="ARBA" id="ARBA00022840"/>
    </source>
</evidence>
<evidence type="ECO:0000259" key="11">
    <source>
        <dbReference type="PROSITE" id="PS50929"/>
    </source>
</evidence>
<feature type="domain" description="ABC transmembrane type-1" evidence="11">
    <location>
        <begin position="273"/>
        <end position="547"/>
    </location>
</feature>
<feature type="transmembrane region" description="Helical" evidence="9">
    <location>
        <begin position="305"/>
        <end position="324"/>
    </location>
</feature>
<feature type="transmembrane region" description="Helical" evidence="9">
    <location>
        <begin position="95"/>
        <end position="113"/>
    </location>
</feature>
<evidence type="ECO:0000313" key="13">
    <source>
        <dbReference type="Proteomes" id="UP000315783"/>
    </source>
</evidence>
<dbReference type="GO" id="GO:0005524">
    <property type="term" value="F:ATP binding"/>
    <property type="evidence" value="ECO:0007669"/>
    <property type="project" value="UniProtKB-KW"/>
</dbReference>
<dbReference type="PROSITE" id="PS50893">
    <property type="entry name" value="ABC_TRANSPORTER_2"/>
    <property type="match status" value="2"/>
</dbReference>
<dbReference type="InterPro" id="IPR050173">
    <property type="entry name" value="ABC_transporter_C-like"/>
</dbReference>
<dbReference type="SMART" id="SM00382">
    <property type="entry name" value="AAA"/>
    <property type="match status" value="2"/>
</dbReference>
<feature type="transmembrane region" description="Helical" evidence="9">
    <location>
        <begin position="404"/>
        <end position="427"/>
    </location>
</feature>
<proteinExistence type="predicted"/>
<dbReference type="SUPFAM" id="SSF52540">
    <property type="entry name" value="P-loop containing nucleoside triphosphate hydrolases"/>
    <property type="match status" value="2"/>
</dbReference>
<keyword evidence="6" id="KW-0067">ATP-binding</keyword>
<feature type="transmembrane region" description="Helical" evidence="9">
    <location>
        <begin position="28"/>
        <end position="47"/>
    </location>
</feature>
<feature type="transmembrane region" description="Helical" evidence="9">
    <location>
        <begin position="487"/>
        <end position="509"/>
    </location>
</feature>
<feature type="transmembrane region" description="Helical" evidence="9">
    <location>
        <begin position="1016"/>
        <end position="1033"/>
    </location>
</feature>
<dbReference type="OrthoDB" id="6500128at2759"/>
<feature type="domain" description="ABC transporter" evidence="10">
    <location>
        <begin position="594"/>
        <end position="823"/>
    </location>
</feature>
<gene>
    <name evidence="12" type="ORF">IF1G_07157</name>
</gene>
<keyword evidence="4 9" id="KW-0812">Transmembrane</keyword>
<dbReference type="PANTHER" id="PTHR24223">
    <property type="entry name" value="ATP-BINDING CASSETTE SUB-FAMILY C"/>
    <property type="match status" value="1"/>
</dbReference>
<reference evidence="12 13" key="1">
    <citation type="journal article" date="2019" name="Appl. Microbiol. Biotechnol.">
        <title>Genome sequence of Isaria javanica and comparative genome analysis insights into family S53 peptidase evolution in fungal entomopathogens.</title>
        <authorList>
            <person name="Lin R."/>
            <person name="Zhang X."/>
            <person name="Xin B."/>
            <person name="Zou M."/>
            <person name="Gao Y."/>
            <person name="Qin F."/>
            <person name="Hu Q."/>
            <person name="Xie B."/>
            <person name="Cheng X."/>
        </authorList>
    </citation>
    <scope>NUCLEOTIDE SEQUENCE [LARGE SCALE GENOMIC DNA]</scope>
    <source>
        <strain evidence="12 13">IJ1G</strain>
    </source>
</reference>
<dbReference type="InterPro" id="IPR027417">
    <property type="entry name" value="P-loop_NTPase"/>
</dbReference>
<keyword evidence="13" id="KW-1185">Reference proteome</keyword>
<dbReference type="Pfam" id="PF00005">
    <property type="entry name" value="ABC_tran"/>
    <property type="match status" value="2"/>
</dbReference>
<feature type="transmembrane region" description="Helical" evidence="9">
    <location>
        <begin position="993"/>
        <end position="1010"/>
    </location>
</feature>
<comment type="subcellular location">
    <subcellularLocation>
        <location evidence="1">Cell membrane</location>
        <topology evidence="1">Multi-pass membrane protein</topology>
    </subcellularLocation>
</comment>
<evidence type="ECO:0000256" key="1">
    <source>
        <dbReference type="ARBA" id="ARBA00004651"/>
    </source>
</evidence>
<evidence type="ECO:0000256" key="4">
    <source>
        <dbReference type="ARBA" id="ARBA00022692"/>
    </source>
</evidence>
<dbReference type="InterPro" id="IPR044726">
    <property type="entry name" value="ABCC_6TM_D2"/>
</dbReference>
<evidence type="ECO:0000256" key="3">
    <source>
        <dbReference type="ARBA" id="ARBA00022475"/>
    </source>
</evidence>
<dbReference type="EMBL" id="SPUK01000010">
    <property type="protein sequence ID" value="TQV94278.1"/>
    <property type="molecule type" value="Genomic_DNA"/>
</dbReference>
<accession>A0A545VWQ2</accession>
<sequence length="1417" mass="154386">MEASPSAASLLWWSIAAPSSTISQLEESILTILPSCLVFLLTPILFLHHPDQPVRLRRGRLLRLKFYCAATLIVLQFVLTVSQCTSLGLAARRELPTFSIDLIVAASVAGVVYREYHRAARASVFLGLHVALGLVIDGTKSRAYARHSDTRTAAYVSVISAAVRLVLLLLNEVPKGAAMVDGHLQRRASKETSSGFWGRALFLWLNSTLLLGFRTRLCLNDLDELAPEFSSETLFQKFQSRWRNAEHDSKRSLGIVCLRVLLRPLLVAALPRFAYAVCSLTQPFLLQRLLTAVQTTGLASFTQDSILYAFLLLYFCIAVSRASYHHMLSRVAIQVRGILIAQVLDKSHALPGSGSGSVSSAALTLMSKDVEDVASAVTLLYELPINVLETGLGMCCLALFVGKACLMILLPLSFSVIVSISISKYSGAAITLWNRQVCHRVSETSMVLSQLKVIKMLGLGPATAAYLQRLRQDEIASSQSYRIARTLVPASQMFVSTITPVLVVGAAFYWTFMGTLSAIEIFPSLAAVAIIQRPIYSLLVFSPRVAAMLSCLHRIQNYIELAEDADPRILAGPLLESNDEKEADEAEHFPSAAIEFDDVTLLSPDSETEVIQQANFSLERGSITAALGPSGSGKSALLRSLVGDANVAEGSIYVEDTVIGYADQSPWIRNVSVRANILGELRFDAVWYCTVLRACLLLDDLAQFPGGDEYIAGTNGINLSGGQRHRISLARALYCRARTVVLDNVFNALDQKTAVSILFRLCGENGLLRRAGCTVIIATYLPESLEVVDQLLLLDGKGGATLEKDFGDECFRASLVQALSDETAMAGLGTEDEEKAAIQRSWVLQDLANQPATTIAAPKRRLGLSLYTFFIGTVGKATFAAWLVSVFLVSLGESVPDIFIRVWISAAPDNMVYFAGYVGASIVATLIHGVSSSLLFFVLTPRSSIGSHEKLTDVVMHSTLAYFSSTELGSMLNRYSEDMNWVAQQLPIQVHRFFYMMFHIVLQVLIIASGTTYMVMILPFIGTVAGLLLYCFVHTSRQVRSMAQDAKTPVYSHFTETASGLRHIKAMGLRSSNFKTGLTLLDISQQSLYTVSCLKRWLSLAVDLLASAACFALTSLSLKYRESTAVPAIGLSYLILLTFGLSLEYFFDSWADLDSAMNSLSRLRAFLENTPTESKVAPSQLPSNWPHRGLIEMKNVVAKYGVSGPARLEGVSLRVEPGNKVGITGRSGSGKSSLFLSILGFLDYSGTIDIDGVDISTIARDTLRSRIITISQDHLNLGGTVRNNLRPFHTHMSGLDGAIITDETVKDVLGQVGLLERVDNQGGLDAPLSKVGLSHGQLQLLSIARAILRGKEMQSKVVLMDEATSNVDSGTDAKIQRVLREAFAGCTILMIAHRLETIQDANMFVEVVNGKAKIVKA</sequence>
<dbReference type="InterPro" id="IPR017871">
    <property type="entry name" value="ABC_transporter-like_CS"/>
</dbReference>
<dbReference type="InterPro" id="IPR003593">
    <property type="entry name" value="AAA+_ATPase"/>
</dbReference>
<keyword evidence="3" id="KW-1003">Cell membrane</keyword>
<evidence type="ECO:0000256" key="5">
    <source>
        <dbReference type="ARBA" id="ARBA00022741"/>
    </source>
</evidence>
<dbReference type="GO" id="GO:0005886">
    <property type="term" value="C:plasma membrane"/>
    <property type="evidence" value="ECO:0007669"/>
    <property type="project" value="UniProtKB-SubCell"/>
</dbReference>
<dbReference type="GO" id="GO:0140359">
    <property type="term" value="F:ABC-type transporter activity"/>
    <property type="evidence" value="ECO:0007669"/>
    <property type="project" value="InterPro"/>
</dbReference>
<evidence type="ECO:0000313" key="12">
    <source>
        <dbReference type="EMBL" id="TQV94278.1"/>
    </source>
</evidence>
<feature type="transmembrane region" description="Helical" evidence="9">
    <location>
        <begin position="866"/>
        <end position="891"/>
    </location>
</feature>
<dbReference type="Pfam" id="PF00664">
    <property type="entry name" value="ABC_membrane"/>
    <property type="match status" value="2"/>
</dbReference>
<dbReference type="InterPro" id="IPR036640">
    <property type="entry name" value="ABC1_TM_sf"/>
</dbReference>
<name>A0A545VWQ2_9HYPO</name>
<dbReference type="Proteomes" id="UP000315783">
    <property type="component" value="Unassembled WGS sequence"/>
</dbReference>
<dbReference type="InterPro" id="IPR003439">
    <property type="entry name" value="ABC_transporter-like_ATP-bd"/>
</dbReference>
<dbReference type="STRING" id="43265.A0A545VWQ2"/>
<evidence type="ECO:0000256" key="8">
    <source>
        <dbReference type="ARBA" id="ARBA00023136"/>
    </source>
</evidence>
<keyword evidence="2" id="KW-0813">Transport</keyword>
<dbReference type="PROSITE" id="PS00211">
    <property type="entry name" value="ABC_TRANSPORTER_1"/>
    <property type="match status" value="1"/>
</dbReference>
<keyword evidence="7 9" id="KW-1133">Transmembrane helix</keyword>
<dbReference type="PROSITE" id="PS50929">
    <property type="entry name" value="ABC_TM1F"/>
    <property type="match status" value="2"/>
</dbReference>
<dbReference type="PANTHER" id="PTHR24223:SF399">
    <property type="entry name" value="ABC TRANSPORTER ATNG"/>
    <property type="match status" value="1"/>
</dbReference>
<feature type="transmembrane region" description="Helical" evidence="9">
    <location>
        <begin position="1124"/>
        <end position="1147"/>
    </location>
</feature>
<feature type="transmembrane region" description="Helical" evidence="9">
    <location>
        <begin position="152"/>
        <end position="170"/>
    </location>
</feature>
<dbReference type="CDD" id="cd18580">
    <property type="entry name" value="ABC_6TM_ABCC_D2"/>
    <property type="match status" value="1"/>
</dbReference>
<organism evidence="12 13">
    <name type="scientific">Cordyceps javanica</name>
    <dbReference type="NCBI Taxonomy" id="43265"/>
    <lineage>
        <taxon>Eukaryota</taxon>
        <taxon>Fungi</taxon>
        <taxon>Dikarya</taxon>
        <taxon>Ascomycota</taxon>
        <taxon>Pezizomycotina</taxon>
        <taxon>Sordariomycetes</taxon>
        <taxon>Hypocreomycetidae</taxon>
        <taxon>Hypocreales</taxon>
        <taxon>Cordycipitaceae</taxon>
        <taxon>Cordyceps</taxon>
    </lineage>
</organism>
<evidence type="ECO:0000256" key="2">
    <source>
        <dbReference type="ARBA" id="ARBA00022448"/>
    </source>
</evidence>
<feature type="domain" description="ABC transmembrane type-1" evidence="11">
    <location>
        <begin position="883"/>
        <end position="1155"/>
    </location>
</feature>
<evidence type="ECO:0000256" key="7">
    <source>
        <dbReference type="ARBA" id="ARBA00022989"/>
    </source>
</evidence>
<evidence type="ECO:0000259" key="10">
    <source>
        <dbReference type="PROSITE" id="PS50893"/>
    </source>
</evidence>
<evidence type="ECO:0000256" key="9">
    <source>
        <dbReference type="SAM" id="Phobius"/>
    </source>
</evidence>
<feature type="domain" description="ABC transporter" evidence="10">
    <location>
        <begin position="1191"/>
        <end position="1417"/>
    </location>
</feature>
<dbReference type="Gene3D" id="1.20.1560.10">
    <property type="entry name" value="ABC transporter type 1, transmembrane domain"/>
    <property type="match status" value="2"/>
</dbReference>
<feature type="transmembrane region" description="Helical" evidence="9">
    <location>
        <begin position="521"/>
        <end position="541"/>
    </location>
</feature>
<dbReference type="Gene3D" id="3.40.50.300">
    <property type="entry name" value="P-loop containing nucleotide triphosphate hydrolases"/>
    <property type="match status" value="2"/>
</dbReference>
<feature type="transmembrane region" description="Helical" evidence="9">
    <location>
        <begin position="67"/>
        <end position="89"/>
    </location>
</feature>
<dbReference type="GO" id="GO:0016887">
    <property type="term" value="F:ATP hydrolysis activity"/>
    <property type="evidence" value="ECO:0007669"/>
    <property type="project" value="InterPro"/>
</dbReference>
<dbReference type="SUPFAM" id="SSF90123">
    <property type="entry name" value="ABC transporter transmembrane region"/>
    <property type="match status" value="2"/>
</dbReference>
<feature type="transmembrane region" description="Helical" evidence="9">
    <location>
        <begin position="911"/>
        <end position="939"/>
    </location>
</feature>
<protein>
    <submittedName>
        <fullName evidence="12">ABC multidrug transporter</fullName>
    </submittedName>
</protein>
<keyword evidence="5" id="KW-0547">Nucleotide-binding</keyword>
<comment type="caution">
    <text evidence="12">The sequence shown here is derived from an EMBL/GenBank/DDBJ whole genome shotgun (WGS) entry which is preliminary data.</text>
</comment>
<keyword evidence="8 9" id="KW-0472">Membrane</keyword>